<dbReference type="EMBL" id="BGZK01002069">
    <property type="protein sequence ID" value="GBP90244.1"/>
    <property type="molecule type" value="Genomic_DNA"/>
</dbReference>
<name>A0A4C1ZSU1_EUMVA</name>
<dbReference type="Proteomes" id="UP000299102">
    <property type="component" value="Unassembled WGS sequence"/>
</dbReference>
<comment type="caution">
    <text evidence="2">The sequence shown here is derived from an EMBL/GenBank/DDBJ whole genome shotgun (WGS) entry which is preliminary data.</text>
</comment>
<evidence type="ECO:0000313" key="2">
    <source>
        <dbReference type="EMBL" id="GBP90244.1"/>
    </source>
</evidence>
<evidence type="ECO:0000313" key="3">
    <source>
        <dbReference type="Proteomes" id="UP000299102"/>
    </source>
</evidence>
<dbReference type="AlphaFoldDB" id="A0A4C1ZSU1"/>
<feature type="region of interest" description="Disordered" evidence="1">
    <location>
        <begin position="67"/>
        <end position="95"/>
    </location>
</feature>
<proteinExistence type="predicted"/>
<protein>
    <submittedName>
        <fullName evidence="2">Uncharacterized protein</fullName>
    </submittedName>
</protein>
<sequence length="140" mass="15743">MKIKNIENNLERINILYKSRRYQELRLSQDSPCTASALNEGGNALIYRPAAAQCRNGVSAYAPNRLASTLKGNPDKNRSLSRGHARHVDNSKQRAPRNFLGANEHVGHQVVRRWILAKVIRMLPASGVGREYLMYGEMGQ</sequence>
<gene>
    <name evidence="2" type="ORF">EVAR_89363_1</name>
</gene>
<keyword evidence="3" id="KW-1185">Reference proteome</keyword>
<accession>A0A4C1ZSU1</accession>
<organism evidence="2 3">
    <name type="scientific">Eumeta variegata</name>
    <name type="common">Bagworm moth</name>
    <name type="synonym">Eumeta japonica</name>
    <dbReference type="NCBI Taxonomy" id="151549"/>
    <lineage>
        <taxon>Eukaryota</taxon>
        <taxon>Metazoa</taxon>
        <taxon>Ecdysozoa</taxon>
        <taxon>Arthropoda</taxon>
        <taxon>Hexapoda</taxon>
        <taxon>Insecta</taxon>
        <taxon>Pterygota</taxon>
        <taxon>Neoptera</taxon>
        <taxon>Endopterygota</taxon>
        <taxon>Lepidoptera</taxon>
        <taxon>Glossata</taxon>
        <taxon>Ditrysia</taxon>
        <taxon>Tineoidea</taxon>
        <taxon>Psychidae</taxon>
        <taxon>Oiketicinae</taxon>
        <taxon>Eumeta</taxon>
    </lineage>
</organism>
<reference evidence="2 3" key="1">
    <citation type="journal article" date="2019" name="Commun. Biol.">
        <title>The bagworm genome reveals a unique fibroin gene that provides high tensile strength.</title>
        <authorList>
            <person name="Kono N."/>
            <person name="Nakamura H."/>
            <person name="Ohtoshi R."/>
            <person name="Tomita M."/>
            <person name="Numata K."/>
            <person name="Arakawa K."/>
        </authorList>
    </citation>
    <scope>NUCLEOTIDE SEQUENCE [LARGE SCALE GENOMIC DNA]</scope>
</reference>
<evidence type="ECO:0000256" key="1">
    <source>
        <dbReference type="SAM" id="MobiDB-lite"/>
    </source>
</evidence>